<evidence type="ECO:0000256" key="1">
    <source>
        <dbReference type="ARBA" id="ARBA00011900"/>
    </source>
</evidence>
<evidence type="ECO:0000313" key="7">
    <source>
        <dbReference type="EMBL" id="GHO96843.1"/>
    </source>
</evidence>
<keyword evidence="8" id="KW-1185">Reference proteome</keyword>
<evidence type="ECO:0000256" key="2">
    <source>
        <dbReference type="ARBA" id="ARBA00022603"/>
    </source>
</evidence>
<feature type="domain" description="Type II methyltransferase M.TaqI-like" evidence="6">
    <location>
        <begin position="359"/>
        <end position="526"/>
    </location>
</feature>
<dbReference type="RefSeq" id="WP_220207436.1">
    <property type="nucleotide sequence ID" value="NZ_BNJK01000001.1"/>
</dbReference>
<name>A0A8J3IMN6_9CHLR</name>
<dbReference type="EMBL" id="BNJK01000001">
    <property type="protein sequence ID" value="GHO96843.1"/>
    <property type="molecule type" value="Genomic_DNA"/>
</dbReference>
<evidence type="ECO:0000259" key="6">
    <source>
        <dbReference type="Pfam" id="PF07669"/>
    </source>
</evidence>
<reference evidence="7" key="1">
    <citation type="submission" date="2020-10" db="EMBL/GenBank/DDBJ databases">
        <title>Taxonomic study of unclassified bacteria belonging to the class Ktedonobacteria.</title>
        <authorList>
            <person name="Yabe S."/>
            <person name="Wang C.M."/>
            <person name="Zheng Y."/>
            <person name="Sakai Y."/>
            <person name="Cavaletti L."/>
            <person name="Monciardini P."/>
            <person name="Donadio S."/>
        </authorList>
    </citation>
    <scope>NUCLEOTIDE SEQUENCE</scope>
    <source>
        <strain evidence="7">ID150040</strain>
    </source>
</reference>
<dbReference type="GO" id="GO:0009007">
    <property type="term" value="F:site-specific DNA-methyltransferase (adenine-specific) activity"/>
    <property type="evidence" value="ECO:0007669"/>
    <property type="project" value="UniProtKB-EC"/>
</dbReference>
<evidence type="ECO:0000256" key="4">
    <source>
        <dbReference type="ARBA" id="ARBA00022691"/>
    </source>
</evidence>
<organism evidence="7 8">
    <name type="scientific">Reticulibacter mediterranei</name>
    <dbReference type="NCBI Taxonomy" id="2778369"/>
    <lineage>
        <taxon>Bacteria</taxon>
        <taxon>Bacillati</taxon>
        <taxon>Chloroflexota</taxon>
        <taxon>Ktedonobacteria</taxon>
        <taxon>Ktedonobacterales</taxon>
        <taxon>Reticulibacteraceae</taxon>
        <taxon>Reticulibacter</taxon>
    </lineage>
</organism>
<proteinExistence type="predicted"/>
<comment type="catalytic activity">
    <reaction evidence="5">
        <text>a 2'-deoxyadenosine in DNA + S-adenosyl-L-methionine = an N(6)-methyl-2'-deoxyadenosine in DNA + S-adenosyl-L-homocysteine + H(+)</text>
        <dbReference type="Rhea" id="RHEA:15197"/>
        <dbReference type="Rhea" id="RHEA-COMP:12418"/>
        <dbReference type="Rhea" id="RHEA-COMP:12419"/>
        <dbReference type="ChEBI" id="CHEBI:15378"/>
        <dbReference type="ChEBI" id="CHEBI:57856"/>
        <dbReference type="ChEBI" id="CHEBI:59789"/>
        <dbReference type="ChEBI" id="CHEBI:90615"/>
        <dbReference type="ChEBI" id="CHEBI:90616"/>
        <dbReference type="EC" id="2.1.1.72"/>
    </reaction>
</comment>
<dbReference type="InterPro" id="IPR011639">
    <property type="entry name" value="MethylTrfase_TaqI-like_dom"/>
</dbReference>
<protein>
    <recommendedName>
        <fullName evidence="1">site-specific DNA-methyltransferase (adenine-specific)</fullName>
        <ecNumber evidence="1">2.1.1.72</ecNumber>
    </recommendedName>
</protein>
<dbReference type="Gene3D" id="3.40.50.150">
    <property type="entry name" value="Vaccinia Virus protein VP39"/>
    <property type="match status" value="1"/>
</dbReference>
<dbReference type="PANTHER" id="PTHR33841">
    <property type="entry name" value="DNA METHYLTRANSFERASE YEEA-RELATED"/>
    <property type="match status" value="1"/>
</dbReference>
<dbReference type="InterPro" id="IPR029063">
    <property type="entry name" value="SAM-dependent_MTases_sf"/>
</dbReference>
<dbReference type="PANTHER" id="PTHR33841:SF1">
    <property type="entry name" value="DNA METHYLTRANSFERASE A"/>
    <property type="match status" value="1"/>
</dbReference>
<dbReference type="PROSITE" id="PS00092">
    <property type="entry name" value="N6_MTASE"/>
    <property type="match status" value="1"/>
</dbReference>
<dbReference type="GO" id="GO:0006304">
    <property type="term" value="P:DNA modification"/>
    <property type="evidence" value="ECO:0007669"/>
    <property type="project" value="InterPro"/>
</dbReference>
<sequence length="813" mass="94800">MIRSVNVERITRRFYEQFKGERQHFLDSIQGISSRAAHERYTSLLLNRLMFLYFIQQKGFLDNDSHYLAHRLALTQQHAPDTFYRSFLLPLFHEGLGSPTHTPDFQRLCGKIPYLDGDLFTRHDIEEQYPAIHIDDAAFERLFAFFHTYQWQLGEVPSQQKNILHPGILGYIFEKYINQQQMGAYYTEEDVTEYIARNTIIPALFDRIEARYPELFSTTGSLWQLLKQQPERYIFPQVCYAHQHSGETTHDHRTRSARYTALLIEQITAGKLHSIDDFITHNLDLCRFALDVIDSLEDIRCVQAVYEQLQQITILDPTCGSGAFLFAALNILEPLYTACLKRLQIAPNRYSVLKTIITHNLHGVDMMAEAAEICKLRLFLKLIAQIEQVEDIEPLPHIEHNIRVGNALVGLLTSDDASVDRATLDRQLARAYALDPQDTSAFMHWRESHQPFHWCCEFADILARGGFDVIIGNPPYVEYDHKKFPYRLLDFTTLACSNLYPCVIERSQRLLNPAGRQGMILPLAAFATRNMIPFIEGFLRWFPCTWLSFYHFRPSMLFSGGKIASIPTAISLAKNAGPEQRFSTSVMKWSAEDRPLLFSLLSYCRITVPRDPDNRHYYPKFGSHIENSIMSKVLQQQKVSKYLAKNRSGTPMRAMSYRSAGGLYWKIFVNFAWPYHTTSNKQCTFQHQYDCDIFVALFNSSLFWWYYTATFDTFNLKDYMLFGFRFTYPQDPVLLRALKTQCQYLMADFQKNACHLKRGETGSYTIYARKSKRIINDIDRLLAQHYHFTEEELDFILHYDIKYRMGIKGEPEE</sequence>
<gene>
    <name evidence="7" type="ORF">KSF_068910</name>
</gene>
<dbReference type="Pfam" id="PF07669">
    <property type="entry name" value="Eco57I"/>
    <property type="match status" value="1"/>
</dbReference>
<dbReference type="PRINTS" id="PR00507">
    <property type="entry name" value="N12N6MTFRASE"/>
</dbReference>
<dbReference type="GO" id="GO:0003676">
    <property type="term" value="F:nucleic acid binding"/>
    <property type="evidence" value="ECO:0007669"/>
    <property type="project" value="InterPro"/>
</dbReference>
<dbReference type="Proteomes" id="UP000597444">
    <property type="component" value="Unassembled WGS sequence"/>
</dbReference>
<accession>A0A8J3IMN6</accession>
<keyword evidence="4" id="KW-0949">S-adenosyl-L-methionine</keyword>
<dbReference type="SUPFAM" id="SSF53335">
    <property type="entry name" value="S-adenosyl-L-methionine-dependent methyltransferases"/>
    <property type="match status" value="1"/>
</dbReference>
<keyword evidence="2" id="KW-0489">Methyltransferase</keyword>
<dbReference type="InterPro" id="IPR050953">
    <property type="entry name" value="N4_N6_ade-DNA_methylase"/>
</dbReference>
<evidence type="ECO:0000313" key="8">
    <source>
        <dbReference type="Proteomes" id="UP000597444"/>
    </source>
</evidence>
<dbReference type="EC" id="2.1.1.72" evidence="1"/>
<evidence type="ECO:0000256" key="5">
    <source>
        <dbReference type="ARBA" id="ARBA00047942"/>
    </source>
</evidence>
<dbReference type="AlphaFoldDB" id="A0A8J3IMN6"/>
<dbReference type="InterPro" id="IPR002052">
    <property type="entry name" value="DNA_methylase_N6_adenine_CS"/>
</dbReference>
<keyword evidence="3" id="KW-0808">Transferase</keyword>
<evidence type="ECO:0000256" key="3">
    <source>
        <dbReference type="ARBA" id="ARBA00022679"/>
    </source>
</evidence>
<dbReference type="GO" id="GO:0032259">
    <property type="term" value="P:methylation"/>
    <property type="evidence" value="ECO:0007669"/>
    <property type="project" value="UniProtKB-KW"/>
</dbReference>
<comment type="caution">
    <text evidence="7">The sequence shown here is derived from an EMBL/GenBank/DDBJ whole genome shotgun (WGS) entry which is preliminary data.</text>
</comment>